<dbReference type="EMBL" id="ML976035">
    <property type="protein sequence ID" value="KAF1942422.1"/>
    <property type="molecule type" value="Genomic_DNA"/>
</dbReference>
<evidence type="ECO:0000313" key="3">
    <source>
        <dbReference type="Proteomes" id="UP000800038"/>
    </source>
</evidence>
<name>A0A6A5SRX0_9PLEO</name>
<sequence length="202" mass="21939">LLLPLAAPHSWLHCTSHNNTGIRADMAAAAAESPYREVDPLMPWYASLCAGWPRAKQNPGDWVNESTHYIWDLQRAKKAGDTQVCPPSQRTTLQYPTPSPSTSDPKLQHHTAPAPMATARAGTSIKLMYGGNGHSRGSFGGHETGDAGRVGVYWAGGPEREIVHIQDLSSRFLMQENGFSEKSFAWPPDGRVTAPPALKDKG</sequence>
<feature type="non-terminal residue" evidence="2">
    <location>
        <position position="1"/>
    </location>
</feature>
<feature type="region of interest" description="Disordered" evidence="1">
    <location>
        <begin position="80"/>
        <end position="111"/>
    </location>
</feature>
<evidence type="ECO:0000256" key="1">
    <source>
        <dbReference type="SAM" id="MobiDB-lite"/>
    </source>
</evidence>
<protein>
    <submittedName>
        <fullName evidence="2">Uncharacterized protein</fullName>
    </submittedName>
</protein>
<organism evidence="2 3">
    <name type="scientific">Clathrospora elynae</name>
    <dbReference type="NCBI Taxonomy" id="706981"/>
    <lineage>
        <taxon>Eukaryota</taxon>
        <taxon>Fungi</taxon>
        <taxon>Dikarya</taxon>
        <taxon>Ascomycota</taxon>
        <taxon>Pezizomycotina</taxon>
        <taxon>Dothideomycetes</taxon>
        <taxon>Pleosporomycetidae</taxon>
        <taxon>Pleosporales</taxon>
        <taxon>Diademaceae</taxon>
        <taxon>Clathrospora</taxon>
    </lineage>
</organism>
<gene>
    <name evidence="2" type="ORF">EJ02DRAFT_312253</name>
</gene>
<evidence type="ECO:0000313" key="2">
    <source>
        <dbReference type="EMBL" id="KAF1942422.1"/>
    </source>
</evidence>
<reference evidence="2" key="1">
    <citation type="journal article" date="2020" name="Stud. Mycol.">
        <title>101 Dothideomycetes genomes: a test case for predicting lifestyles and emergence of pathogens.</title>
        <authorList>
            <person name="Haridas S."/>
            <person name="Albert R."/>
            <person name="Binder M."/>
            <person name="Bloem J."/>
            <person name="Labutti K."/>
            <person name="Salamov A."/>
            <person name="Andreopoulos B."/>
            <person name="Baker S."/>
            <person name="Barry K."/>
            <person name="Bills G."/>
            <person name="Bluhm B."/>
            <person name="Cannon C."/>
            <person name="Castanera R."/>
            <person name="Culley D."/>
            <person name="Daum C."/>
            <person name="Ezra D."/>
            <person name="Gonzalez J."/>
            <person name="Henrissat B."/>
            <person name="Kuo A."/>
            <person name="Liang C."/>
            <person name="Lipzen A."/>
            <person name="Lutzoni F."/>
            <person name="Magnuson J."/>
            <person name="Mondo S."/>
            <person name="Nolan M."/>
            <person name="Ohm R."/>
            <person name="Pangilinan J."/>
            <person name="Park H.-J."/>
            <person name="Ramirez L."/>
            <person name="Alfaro M."/>
            <person name="Sun H."/>
            <person name="Tritt A."/>
            <person name="Yoshinaga Y."/>
            <person name="Zwiers L.-H."/>
            <person name="Turgeon B."/>
            <person name="Goodwin S."/>
            <person name="Spatafora J."/>
            <person name="Crous P."/>
            <person name="Grigoriev I."/>
        </authorList>
    </citation>
    <scope>NUCLEOTIDE SEQUENCE</scope>
    <source>
        <strain evidence="2">CBS 161.51</strain>
    </source>
</reference>
<feature type="compositionally biased region" description="Polar residues" evidence="1">
    <location>
        <begin position="85"/>
        <end position="105"/>
    </location>
</feature>
<feature type="region of interest" description="Disordered" evidence="1">
    <location>
        <begin position="183"/>
        <end position="202"/>
    </location>
</feature>
<feature type="non-terminal residue" evidence="2">
    <location>
        <position position="202"/>
    </location>
</feature>
<dbReference type="AlphaFoldDB" id="A0A6A5SRX0"/>
<dbReference type="Proteomes" id="UP000800038">
    <property type="component" value="Unassembled WGS sequence"/>
</dbReference>
<accession>A0A6A5SRX0</accession>
<keyword evidence="3" id="KW-1185">Reference proteome</keyword>
<dbReference type="OrthoDB" id="5276978at2759"/>
<proteinExistence type="predicted"/>